<organism evidence="2 3">
    <name type="scientific">Marine Group I thaumarchaeote SCGC AAA799-B03</name>
    <dbReference type="NCBI Taxonomy" id="1502289"/>
    <lineage>
        <taxon>Archaea</taxon>
        <taxon>Nitrososphaerota</taxon>
        <taxon>Marine Group I</taxon>
    </lineage>
</organism>
<comment type="caution">
    <text evidence="2">The sequence shown here is derived from an EMBL/GenBank/DDBJ whole genome shotgun (WGS) entry which is preliminary data.</text>
</comment>
<evidence type="ECO:0000259" key="1">
    <source>
        <dbReference type="Pfam" id="PF00248"/>
    </source>
</evidence>
<keyword evidence="3" id="KW-1185">Reference proteome</keyword>
<dbReference type="InterPro" id="IPR053135">
    <property type="entry name" value="AKR2_Oxidoreductase"/>
</dbReference>
<dbReference type="EC" id="1.1.1.267" evidence="2"/>
<dbReference type="CDD" id="cd19086">
    <property type="entry name" value="AKR_AKR11C1"/>
    <property type="match status" value="1"/>
</dbReference>
<dbReference type="Pfam" id="PF00248">
    <property type="entry name" value="Aldo_ket_red"/>
    <property type="match status" value="1"/>
</dbReference>
<dbReference type="InterPro" id="IPR036812">
    <property type="entry name" value="NAD(P)_OxRdtase_dom_sf"/>
</dbReference>
<evidence type="ECO:0000313" key="3">
    <source>
        <dbReference type="Proteomes" id="UP000029384"/>
    </source>
</evidence>
<dbReference type="PANTHER" id="PTHR43312">
    <property type="entry name" value="D-THREO-ALDOSE 1-DEHYDROGENASE"/>
    <property type="match status" value="1"/>
</dbReference>
<feature type="domain" description="NADP-dependent oxidoreductase" evidence="1">
    <location>
        <begin position="16"/>
        <end position="300"/>
    </location>
</feature>
<evidence type="ECO:0000313" key="2">
    <source>
        <dbReference type="EMBL" id="KFM22140.1"/>
    </source>
</evidence>
<proteinExistence type="predicted"/>
<dbReference type="AlphaFoldDB" id="A0A087S8T6"/>
<dbReference type="GO" id="GO:0030604">
    <property type="term" value="F:1-deoxy-D-xylulose-5-phosphate reductoisomerase activity"/>
    <property type="evidence" value="ECO:0007669"/>
    <property type="project" value="UniProtKB-EC"/>
</dbReference>
<reference evidence="2 3" key="1">
    <citation type="submission" date="2014-06" db="EMBL/GenBank/DDBJ databases">
        <authorList>
            <person name="Ngugi D.K."/>
            <person name="Blom J."/>
            <person name="Alam I."/>
            <person name="Rashid M."/>
            <person name="Baalawi W."/>
            <person name="Zhang G."/>
            <person name="Hikmawan T."/>
            <person name="Guan Y."/>
            <person name="Antunes A."/>
            <person name="Siam R."/>
            <person name="El-Dorry H."/>
            <person name="Bajic V."/>
            <person name="Stingl U."/>
        </authorList>
    </citation>
    <scope>NUCLEOTIDE SEQUENCE [LARGE SCALE GENOMIC DNA]</scope>
    <source>
        <strain evidence="2">SCGC AAA799-B03</strain>
    </source>
</reference>
<name>A0A087S8T6_9ARCH</name>
<sequence length="300" mass="34463">MQYRKLGKTGLETSVIGLGTDQFYGEWGQNFNQSEVDKIIEKAHSFGINFIDTAECYGDHLSESFIGNAIKNRDDWIIATKFGHKYHGFQKQRTYHFDVKGIEEQLENSLKALKTDYIDFYQYHSPTNDDFFNKEVWEFLKQKKDEGKIHHIGIALVASAVTDGDLFQLENAESANVDMFQIVYNRINKLAEEKVFPFCEKHNFGVLARIPLARGHLSGKYSPETNFASNDRRSFENKDDTIRQLKFVQHLKDNEVPQNVNMAQWALAWCLKNPVVSAVIPGMKNIEQVEINAKAADLEL</sequence>
<keyword evidence="2" id="KW-0560">Oxidoreductase</keyword>
<dbReference type="PATRIC" id="fig|1502289.3.peg.161"/>
<dbReference type="EMBL" id="JOTA01000003">
    <property type="protein sequence ID" value="KFM22140.1"/>
    <property type="molecule type" value="Genomic_DNA"/>
</dbReference>
<dbReference type="Proteomes" id="UP000029384">
    <property type="component" value="Unassembled WGS sequence"/>
</dbReference>
<dbReference type="PANTHER" id="PTHR43312:SF1">
    <property type="entry name" value="NADP-DEPENDENT OXIDOREDUCTASE DOMAIN-CONTAINING PROTEIN"/>
    <property type="match status" value="1"/>
</dbReference>
<accession>A0A087S8T6</accession>
<protein>
    <submittedName>
        <fullName evidence="2">Protein ta</fullName>
        <ecNumber evidence="2">1.1.1.267</ecNumber>
    </submittedName>
</protein>
<dbReference type="InterPro" id="IPR023210">
    <property type="entry name" value="NADP_OxRdtase_dom"/>
</dbReference>
<dbReference type="Gene3D" id="3.20.20.100">
    <property type="entry name" value="NADP-dependent oxidoreductase domain"/>
    <property type="match status" value="1"/>
</dbReference>
<gene>
    <name evidence="2" type="primary">tas</name>
    <name evidence="2" type="ORF">AAA799B03_00162</name>
</gene>
<dbReference type="SUPFAM" id="SSF51430">
    <property type="entry name" value="NAD(P)-linked oxidoreductase"/>
    <property type="match status" value="1"/>
</dbReference>